<accession>A0ABR1X477</accession>
<dbReference type="RefSeq" id="XP_066673105.1">
    <property type="nucleotide sequence ID" value="XM_066809487.1"/>
</dbReference>
<organism evidence="1 2">
    <name type="scientific">Apiospora hydei</name>
    <dbReference type="NCBI Taxonomy" id="1337664"/>
    <lineage>
        <taxon>Eukaryota</taxon>
        <taxon>Fungi</taxon>
        <taxon>Dikarya</taxon>
        <taxon>Ascomycota</taxon>
        <taxon>Pezizomycotina</taxon>
        <taxon>Sordariomycetes</taxon>
        <taxon>Xylariomycetidae</taxon>
        <taxon>Amphisphaeriales</taxon>
        <taxon>Apiosporaceae</taxon>
        <taxon>Apiospora</taxon>
    </lineage>
</organism>
<evidence type="ECO:0000313" key="1">
    <source>
        <dbReference type="EMBL" id="KAK8090211.1"/>
    </source>
</evidence>
<name>A0ABR1X477_9PEZI</name>
<sequence length="86" mass="9232">MILSLILIDVDAAAIEAYIKEGLSHMSLAFSALSRLPSKDPAPIEVAFLRHKSQSFGPIGGPAMALLVFLHVEGRSSERSEPGWAD</sequence>
<dbReference type="EMBL" id="JAQQWN010000004">
    <property type="protein sequence ID" value="KAK8090211.1"/>
    <property type="molecule type" value="Genomic_DNA"/>
</dbReference>
<proteinExistence type="predicted"/>
<dbReference type="GeneID" id="92042547"/>
<gene>
    <name evidence="1" type="ORF">PG997_005172</name>
</gene>
<keyword evidence="2" id="KW-1185">Reference proteome</keyword>
<comment type="caution">
    <text evidence="1">The sequence shown here is derived from an EMBL/GenBank/DDBJ whole genome shotgun (WGS) entry which is preliminary data.</text>
</comment>
<reference evidence="1 2" key="1">
    <citation type="submission" date="2023-01" db="EMBL/GenBank/DDBJ databases">
        <title>Analysis of 21 Apiospora genomes using comparative genomics revels a genus with tremendous synthesis potential of carbohydrate active enzymes and secondary metabolites.</title>
        <authorList>
            <person name="Sorensen T."/>
        </authorList>
    </citation>
    <scope>NUCLEOTIDE SEQUENCE [LARGE SCALE GENOMIC DNA]</scope>
    <source>
        <strain evidence="1 2">CBS 114990</strain>
    </source>
</reference>
<dbReference type="Proteomes" id="UP001433268">
    <property type="component" value="Unassembled WGS sequence"/>
</dbReference>
<protein>
    <submittedName>
        <fullName evidence="1">Uncharacterized protein</fullName>
    </submittedName>
</protein>
<evidence type="ECO:0000313" key="2">
    <source>
        <dbReference type="Proteomes" id="UP001433268"/>
    </source>
</evidence>